<gene>
    <name evidence="2" type="ORF">ACFQ1E_08930</name>
</gene>
<dbReference type="Proteomes" id="UP001596977">
    <property type="component" value="Unassembled WGS sequence"/>
</dbReference>
<name>A0ABW3H8I7_9SPHN</name>
<protein>
    <recommendedName>
        <fullName evidence="4">Heme exporter protein D</fullName>
    </recommendedName>
</protein>
<organism evidence="2 3">
    <name type="scientific">Sphingomonas canadensis</name>
    <dbReference type="NCBI Taxonomy" id="1219257"/>
    <lineage>
        <taxon>Bacteria</taxon>
        <taxon>Pseudomonadati</taxon>
        <taxon>Pseudomonadota</taxon>
        <taxon>Alphaproteobacteria</taxon>
        <taxon>Sphingomonadales</taxon>
        <taxon>Sphingomonadaceae</taxon>
        <taxon>Sphingomonas</taxon>
    </lineage>
</organism>
<keyword evidence="1" id="KW-0472">Membrane</keyword>
<proteinExistence type="predicted"/>
<comment type="caution">
    <text evidence="2">The sequence shown here is derived from an EMBL/GenBank/DDBJ whole genome shotgun (WGS) entry which is preliminary data.</text>
</comment>
<evidence type="ECO:0000313" key="2">
    <source>
        <dbReference type="EMBL" id="MFD0946458.1"/>
    </source>
</evidence>
<sequence length="53" mass="6220">MEPRLIAGYALVGLTVFCVAAVLFTLWMRARIERKIQLGHGKPRRSDRWPWPR</sequence>
<dbReference type="EMBL" id="JBHTJG010000003">
    <property type="protein sequence ID" value="MFD0946458.1"/>
    <property type="molecule type" value="Genomic_DNA"/>
</dbReference>
<evidence type="ECO:0008006" key="4">
    <source>
        <dbReference type="Google" id="ProtNLM"/>
    </source>
</evidence>
<evidence type="ECO:0000313" key="3">
    <source>
        <dbReference type="Proteomes" id="UP001596977"/>
    </source>
</evidence>
<feature type="transmembrane region" description="Helical" evidence="1">
    <location>
        <begin position="6"/>
        <end position="27"/>
    </location>
</feature>
<keyword evidence="1" id="KW-1133">Transmembrane helix</keyword>
<dbReference type="RefSeq" id="WP_264943827.1">
    <property type="nucleotide sequence ID" value="NZ_JAPDRA010000003.1"/>
</dbReference>
<keyword evidence="3" id="KW-1185">Reference proteome</keyword>
<reference evidence="3" key="1">
    <citation type="journal article" date="2019" name="Int. J. Syst. Evol. Microbiol.">
        <title>The Global Catalogue of Microorganisms (GCM) 10K type strain sequencing project: providing services to taxonomists for standard genome sequencing and annotation.</title>
        <authorList>
            <consortium name="The Broad Institute Genomics Platform"/>
            <consortium name="The Broad Institute Genome Sequencing Center for Infectious Disease"/>
            <person name="Wu L."/>
            <person name="Ma J."/>
        </authorList>
    </citation>
    <scope>NUCLEOTIDE SEQUENCE [LARGE SCALE GENOMIC DNA]</scope>
    <source>
        <strain evidence="3">CCUG 62982</strain>
    </source>
</reference>
<evidence type="ECO:0000256" key="1">
    <source>
        <dbReference type="SAM" id="Phobius"/>
    </source>
</evidence>
<accession>A0ABW3H8I7</accession>
<keyword evidence="1" id="KW-0812">Transmembrane</keyword>